<dbReference type="AlphaFoldDB" id="A0A427YUM0"/>
<keyword evidence="6" id="KW-1185">Reference proteome</keyword>
<reference evidence="5 6" key="1">
    <citation type="submission" date="2018-11" db="EMBL/GenBank/DDBJ databases">
        <title>Genome sequence of Saitozyma podzolica DSM 27192.</title>
        <authorList>
            <person name="Aliyu H."/>
            <person name="Gorte O."/>
            <person name="Ochsenreither K."/>
        </authorList>
    </citation>
    <scope>NUCLEOTIDE SEQUENCE [LARGE SCALE GENOMIC DNA]</scope>
    <source>
        <strain evidence="5 6">DSM 27192</strain>
    </source>
</reference>
<dbReference type="PANTHER" id="PTHR12499">
    <property type="entry name" value="OPTIC ATROPHY 3 PROTEIN OPA3"/>
    <property type="match status" value="1"/>
</dbReference>
<dbReference type="InterPro" id="IPR010754">
    <property type="entry name" value="OPA3-like"/>
</dbReference>
<keyword evidence="2 3" id="KW-0175">Coiled coil</keyword>
<dbReference type="Proteomes" id="UP000279259">
    <property type="component" value="Unassembled WGS sequence"/>
</dbReference>
<evidence type="ECO:0000256" key="2">
    <source>
        <dbReference type="ARBA" id="ARBA00023054"/>
    </source>
</evidence>
<feature type="coiled-coil region" evidence="3">
    <location>
        <begin position="48"/>
        <end position="75"/>
    </location>
</feature>
<dbReference type="GO" id="GO:0019216">
    <property type="term" value="P:regulation of lipid metabolic process"/>
    <property type="evidence" value="ECO:0007669"/>
    <property type="project" value="TreeGrafter"/>
</dbReference>
<dbReference type="PANTHER" id="PTHR12499:SF0">
    <property type="entry name" value="OPTIC ATROPHY 3 PROTEIN"/>
    <property type="match status" value="1"/>
</dbReference>
<name>A0A427YUM0_9TREE</name>
<dbReference type="Pfam" id="PF07047">
    <property type="entry name" value="OPA3"/>
    <property type="match status" value="1"/>
</dbReference>
<sequence>MGLLNEEAKNIKPLNDTRAVQNGATTLAESFLFFVGAGLVLGESYRSSRKEGKRRDEVQERLEGLESEVKALRGLLEGGGAWQRELGDVRERSEEAGKVQMDWSGNNNLEKVMSTVVNNGLRAGWLSLGHGDGMGEIMPLIQQRQADAAGQAGNALGLVSPSGASTTIPSGPGEDNA</sequence>
<dbReference type="EMBL" id="RSCD01000002">
    <property type="protein sequence ID" value="RSH94736.1"/>
    <property type="molecule type" value="Genomic_DNA"/>
</dbReference>
<dbReference type="STRING" id="1890683.A0A427YUM0"/>
<evidence type="ECO:0008006" key="7">
    <source>
        <dbReference type="Google" id="ProtNLM"/>
    </source>
</evidence>
<dbReference type="OrthoDB" id="2129069at2759"/>
<evidence type="ECO:0000256" key="3">
    <source>
        <dbReference type="SAM" id="Coils"/>
    </source>
</evidence>
<organism evidence="5 6">
    <name type="scientific">Saitozyma podzolica</name>
    <dbReference type="NCBI Taxonomy" id="1890683"/>
    <lineage>
        <taxon>Eukaryota</taxon>
        <taxon>Fungi</taxon>
        <taxon>Dikarya</taxon>
        <taxon>Basidiomycota</taxon>
        <taxon>Agaricomycotina</taxon>
        <taxon>Tremellomycetes</taxon>
        <taxon>Tremellales</taxon>
        <taxon>Trimorphomycetaceae</taxon>
        <taxon>Saitozyma</taxon>
    </lineage>
</organism>
<evidence type="ECO:0000313" key="6">
    <source>
        <dbReference type="Proteomes" id="UP000279259"/>
    </source>
</evidence>
<protein>
    <recommendedName>
        <fullName evidence="7">OPA3-like protein</fullName>
    </recommendedName>
</protein>
<proteinExistence type="inferred from homology"/>
<comment type="caution">
    <text evidence="5">The sequence shown here is derived from an EMBL/GenBank/DDBJ whole genome shotgun (WGS) entry which is preliminary data.</text>
</comment>
<dbReference type="GO" id="GO:0005739">
    <property type="term" value="C:mitochondrion"/>
    <property type="evidence" value="ECO:0007669"/>
    <property type="project" value="TreeGrafter"/>
</dbReference>
<accession>A0A427YUM0</accession>
<feature type="region of interest" description="Disordered" evidence="4">
    <location>
        <begin position="150"/>
        <end position="177"/>
    </location>
</feature>
<comment type="similarity">
    <text evidence="1">Belongs to the OPA3 family.</text>
</comment>
<evidence type="ECO:0000256" key="1">
    <source>
        <dbReference type="ARBA" id="ARBA00007584"/>
    </source>
</evidence>
<evidence type="ECO:0000313" key="5">
    <source>
        <dbReference type="EMBL" id="RSH94736.1"/>
    </source>
</evidence>
<evidence type="ECO:0000256" key="4">
    <source>
        <dbReference type="SAM" id="MobiDB-lite"/>
    </source>
</evidence>
<gene>
    <name evidence="5" type="ORF">EHS25_004541</name>
</gene>